<name>A0ABQ0LGN9_MYCCL</name>
<sequence length="261" mass="29535">MQACLLRSSLPLATPPLCSPSERLPSRFRFPGFNFKVVRKTHSPTDPDQLGSTGRQNIGMQPTQPTITMQAQLASRYTANPVAMFNNCENITITGGTFIQYNRRLPRRSFRRTPDEDYHRIRLGDINLLKLVYEGENRATYRKGHHGQLTSKKTTVKATQKVYLAKVFPSSEIFTVMTYDDNVPEISFRGNKLGNPGILQLFGITSSNRLGFHALVYNSGLIPIMQLIKLAPTYLIRELLKLTLAQKQQVFSHHLAVHFST</sequence>
<evidence type="ECO:0000256" key="1">
    <source>
        <dbReference type="SAM" id="MobiDB-lite"/>
    </source>
</evidence>
<accession>A0ABQ0LGN9</accession>
<feature type="region of interest" description="Disordered" evidence="1">
    <location>
        <begin position="41"/>
        <end position="61"/>
    </location>
</feature>
<dbReference type="EMBL" id="DF846365">
    <property type="protein sequence ID" value="GAT50299.1"/>
    <property type="molecule type" value="Genomic_DNA"/>
</dbReference>
<protein>
    <submittedName>
        <fullName evidence="2">Uncharacterized protein</fullName>
    </submittedName>
</protein>
<organism evidence="2 3">
    <name type="scientific">Mycena chlorophos</name>
    <name type="common">Agaric fungus</name>
    <name type="synonym">Agaricus chlorophos</name>
    <dbReference type="NCBI Taxonomy" id="658473"/>
    <lineage>
        <taxon>Eukaryota</taxon>
        <taxon>Fungi</taxon>
        <taxon>Dikarya</taxon>
        <taxon>Basidiomycota</taxon>
        <taxon>Agaricomycotina</taxon>
        <taxon>Agaricomycetes</taxon>
        <taxon>Agaricomycetidae</taxon>
        <taxon>Agaricales</taxon>
        <taxon>Marasmiineae</taxon>
        <taxon>Mycenaceae</taxon>
        <taxon>Mycena</taxon>
    </lineage>
</organism>
<reference evidence="2" key="1">
    <citation type="submission" date="2014-09" db="EMBL/GenBank/DDBJ databases">
        <title>Genome sequence of the luminous mushroom Mycena chlorophos for searching fungal bioluminescence genes.</title>
        <authorList>
            <person name="Tanaka Y."/>
            <person name="Kasuga D."/>
            <person name="Oba Y."/>
            <person name="Hase S."/>
            <person name="Sato K."/>
            <person name="Oba Y."/>
            <person name="Sakakibara Y."/>
        </authorList>
    </citation>
    <scope>NUCLEOTIDE SEQUENCE</scope>
</reference>
<evidence type="ECO:0000313" key="2">
    <source>
        <dbReference type="EMBL" id="GAT50299.1"/>
    </source>
</evidence>
<proteinExistence type="predicted"/>
<keyword evidence="3" id="KW-1185">Reference proteome</keyword>
<dbReference type="Proteomes" id="UP000815677">
    <property type="component" value="Unassembled WGS sequence"/>
</dbReference>
<evidence type="ECO:0000313" key="3">
    <source>
        <dbReference type="Proteomes" id="UP000815677"/>
    </source>
</evidence>
<gene>
    <name evidence="2" type="ORF">MCHLO_07554</name>
</gene>
<feature type="compositionally biased region" description="Polar residues" evidence="1">
    <location>
        <begin position="44"/>
        <end position="61"/>
    </location>
</feature>